<reference evidence="2" key="1">
    <citation type="submission" date="2018-11" db="EMBL/GenBank/DDBJ databases">
        <authorList>
            <consortium name="Genoscope - CEA"/>
            <person name="William W."/>
        </authorList>
    </citation>
    <scope>NUCLEOTIDE SEQUENCE</scope>
</reference>
<dbReference type="AlphaFoldDB" id="A0A3P6CNR2"/>
<sequence>MTYQVHLPNLDAHRLNATRNPSQTSVCLKTAEKTSQQPAYTPEQEQSTIAETSFIDDRHPMDEYEAIMDQQAAKERIPIGKRVKSRKLCVPKYLRREANKAGLAGFHKRVKRVPKDISFEVVYHKYTLGNFFKQGKETDKDVERYLTRPAVNLRGH</sequence>
<proteinExistence type="predicted"/>
<accession>A0A3P6CNR2</accession>
<dbReference type="Gramene" id="A10p08780.2_BraZ1">
    <property type="protein sequence ID" value="A10p08780.2_BraZ1.CDS.1"/>
    <property type="gene ID" value="A10g08780.2_BraZ1"/>
</dbReference>
<protein>
    <submittedName>
        <fullName evidence="1">Uncharacterized protein</fullName>
    </submittedName>
</protein>
<dbReference type="EMBL" id="LS974626">
    <property type="protein sequence ID" value="CAG7909632.1"/>
    <property type="molecule type" value="Genomic_DNA"/>
</dbReference>
<organism evidence="2">
    <name type="scientific">Brassica campestris</name>
    <name type="common">Field mustard</name>
    <dbReference type="NCBI Taxonomy" id="3711"/>
    <lineage>
        <taxon>Eukaryota</taxon>
        <taxon>Viridiplantae</taxon>
        <taxon>Streptophyta</taxon>
        <taxon>Embryophyta</taxon>
        <taxon>Tracheophyta</taxon>
        <taxon>Spermatophyta</taxon>
        <taxon>Magnoliopsida</taxon>
        <taxon>eudicotyledons</taxon>
        <taxon>Gunneridae</taxon>
        <taxon>Pentapetalae</taxon>
        <taxon>rosids</taxon>
        <taxon>malvids</taxon>
        <taxon>Brassicales</taxon>
        <taxon>Brassicaceae</taxon>
        <taxon>Brassiceae</taxon>
        <taxon>Brassica</taxon>
    </lineage>
</organism>
<evidence type="ECO:0000313" key="2">
    <source>
        <dbReference type="EMBL" id="VDD17266.1"/>
    </source>
</evidence>
<gene>
    <name evidence="2" type="ORF">BRAA10T42979Z</name>
    <name evidence="1" type="ORF">BRAPAZ1V2_A10P08780.2</name>
</gene>
<dbReference type="EMBL" id="LR031577">
    <property type="protein sequence ID" value="VDD17266.1"/>
    <property type="molecule type" value="Genomic_DNA"/>
</dbReference>
<name>A0A3P6CNR2_BRACM</name>
<dbReference type="Proteomes" id="UP000694005">
    <property type="component" value="Chromosome A10"/>
</dbReference>
<evidence type="ECO:0000313" key="1">
    <source>
        <dbReference type="EMBL" id="CAG7909632.1"/>
    </source>
</evidence>